<keyword evidence="1" id="KW-0472">Membrane</keyword>
<evidence type="ECO:0000256" key="1">
    <source>
        <dbReference type="SAM" id="Phobius"/>
    </source>
</evidence>
<gene>
    <name evidence="2" type="ORF">CLV63_13215</name>
</gene>
<feature type="transmembrane region" description="Helical" evidence="1">
    <location>
        <begin position="16"/>
        <end position="35"/>
    </location>
</feature>
<keyword evidence="1" id="KW-1133">Transmembrane helix</keyword>
<dbReference type="EMBL" id="PYGA01000032">
    <property type="protein sequence ID" value="PSK87360.1"/>
    <property type="molecule type" value="Genomic_DNA"/>
</dbReference>
<proteinExistence type="predicted"/>
<evidence type="ECO:0000313" key="2">
    <source>
        <dbReference type="EMBL" id="PSK87360.1"/>
    </source>
</evidence>
<dbReference type="Proteomes" id="UP000240542">
    <property type="component" value="Unassembled WGS sequence"/>
</dbReference>
<name>A0A2P8CQY3_9ACTN</name>
<dbReference type="RefSeq" id="WP_106586581.1">
    <property type="nucleotide sequence ID" value="NZ_PYGA01000032.1"/>
</dbReference>
<dbReference type="AlphaFoldDB" id="A0A2P8CQY3"/>
<feature type="transmembrane region" description="Helical" evidence="1">
    <location>
        <begin position="41"/>
        <end position="63"/>
    </location>
</feature>
<protein>
    <submittedName>
        <fullName evidence="2">Uncharacterized protein</fullName>
    </submittedName>
</protein>
<keyword evidence="3" id="KW-1185">Reference proteome</keyword>
<comment type="caution">
    <text evidence="2">The sequence shown here is derived from an EMBL/GenBank/DDBJ whole genome shotgun (WGS) entry which is preliminary data.</text>
</comment>
<evidence type="ECO:0000313" key="3">
    <source>
        <dbReference type="Proteomes" id="UP000240542"/>
    </source>
</evidence>
<sequence>METTTRIPGSLKAVRVLLYIFAGISVLSSAGMFLAEEPSPLLLLAVFAFVFIPGAAAFLLAMLLPKGGTVVFCGLVLFGVGGILTSLLSVGEGPQWITQMLIPVLVLILTLTSNSREFMLRR</sequence>
<feature type="transmembrane region" description="Helical" evidence="1">
    <location>
        <begin position="96"/>
        <end position="113"/>
    </location>
</feature>
<feature type="transmembrane region" description="Helical" evidence="1">
    <location>
        <begin position="70"/>
        <end position="90"/>
    </location>
</feature>
<accession>A0A2P8CQY3</accession>
<organism evidence="2 3">
    <name type="scientific">Murinocardiopsis flavida</name>
    <dbReference type="NCBI Taxonomy" id="645275"/>
    <lineage>
        <taxon>Bacteria</taxon>
        <taxon>Bacillati</taxon>
        <taxon>Actinomycetota</taxon>
        <taxon>Actinomycetes</taxon>
        <taxon>Streptosporangiales</taxon>
        <taxon>Nocardiopsidaceae</taxon>
        <taxon>Murinocardiopsis</taxon>
    </lineage>
</organism>
<keyword evidence="1" id="KW-0812">Transmembrane</keyword>
<reference evidence="2 3" key="1">
    <citation type="submission" date="2018-03" db="EMBL/GenBank/DDBJ databases">
        <title>Genomic Encyclopedia of Archaeal and Bacterial Type Strains, Phase II (KMG-II): from individual species to whole genera.</title>
        <authorList>
            <person name="Goeker M."/>
        </authorList>
    </citation>
    <scope>NUCLEOTIDE SEQUENCE [LARGE SCALE GENOMIC DNA]</scope>
    <source>
        <strain evidence="2 3">DSM 45312</strain>
    </source>
</reference>